<evidence type="ECO:0000256" key="2">
    <source>
        <dbReference type="SAM" id="Phobius"/>
    </source>
</evidence>
<feature type="transmembrane region" description="Helical" evidence="2">
    <location>
        <begin position="1019"/>
        <end position="1041"/>
    </location>
</feature>
<dbReference type="RefSeq" id="WP_015194773.1">
    <property type="nucleotide sequence ID" value="NC_019748.1"/>
</dbReference>
<feature type="transmembrane region" description="Helical" evidence="2">
    <location>
        <begin position="163"/>
        <end position="184"/>
    </location>
</feature>
<dbReference type="eggNOG" id="COG1196">
    <property type="taxonomic scope" value="Bacteria"/>
</dbReference>
<organism evidence="3 4">
    <name type="scientific">Stanieria cyanosphaera (strain ATCC 29371 / PCC 7437)</name>
    <dbReference type="NCBI Taxonomy" id="111780"/>
    <lineage>
        <taxon>Bacteria</taxon>
        <taxon>Bacillati</taxon>
        <taxon>Cyanobacteriota</taxon>
        <taxon>Cyanophyceae</taxon>
        <taxon>Pleurocapsales</taxon>
        <taxon>Dermocarpellaceae</taxon>
        <taxon>Stanieria</taxon>
    </lineage>
</organism>
<dbReference type="PATRIC" id="fig|111780.3.peg.3741"/>
<keyword evidence="2" id="KW-0812">Transmembrane</keyword>
<dbReference type="EMBL" id="CP003653">
    <property type="protein sequence ID" value="AFZ37112.1"/>
    <property type="molecule type" value="Genomic_DNA"/>
</dbReference>
<dbReference type="KEGG" id="scs:Sta7437_3614"/>
<dbReference type="AlphaFoldDB" id="K9XZM6"/>
<feature type="coiled-coil region" evidence="1">
    <location>
        <begin position="982"/>
        <end position="1009"/>
    </location>
</feature>
<evidence type="ECO:0000313" key="4">
    <source>
        <dbReference type="Proteomes" id="UP000010473"/>
    </source>
</evidence>
<keyword evidence="4" id="KW-1185">Reference proteome</keyword>
<protein>
    <submittedName>
        <fullName evidence="3">Uncharacterized protein</fullName>
    </submittedName>
</protein>
<reference evidence="4" key="1">
    <citation type="journal article" date="2013" name="Proc. Natl. Acad. Sci. U.S.A.">
        <title>Improving the coverage of the cyanobacterial phylum using diversity-driven genome sequencing.</title>
        <authorList>
            <person name="Shih P.M."/>
            <person name="Wu D."/>
            <person name="Latifi A."/>
            <person name="Axen S.D."/>
            <person name="Fewer D.P."/>
            <person name="Talla E."/>
            <person name="Calteau A."/>
            <person name="Cai F."/>
            <person name="Tandeau de Marsac N."/>
            <person name="Rippka R."/>
            <person name="Herdman M."/>
            <person name="Sivonen K."/>
            <person name="Coursin T."/>
            <person name="Laurent T."/>
            <person name="Goodwin L."/>
            <person name="Nolan M."/>
            <person name="Davenport K.W."/>
            <person name="Han C.S."/>
            <person name="Rubin E.M."/>
            <person name="Eisen J.A."/>
            <person name="Woyke T."/>
            <person name="Gugger M."/>
            <person name="Kerfeld C.A."/>
        </authorList>
    </citation>
    <scope>NUCLEOTIDE SEQUENCE [LARGE SCALE GENOMIC DNA]</scope>
    <source>
        <strain evidence="4">ATCC 29371 / PCC 7437</strain>
    </source>
</reference>
<keyword evidence="2" id="KW-0472">Membrane</keyword>
<evidence type="ECO:0000256" key="1">
    <source>
        <dbReference type="SAM" id="Coils"/>
    </source>
</evidence>
<keyword evidence="2" id="KW-1133">Transmembrane helix</keyword>
<proteinExistence type="predicted"/>
<gene>
    <name evidence="3" type="ordered locus">Sta7437_3614</name>
</gene>
<feature type="transmembrane region" description="Helical" evidence="2">
    <location>
        <begin position="128"/>
        <end position="151"/>
    </location>
</feature>
<sequence>MALNLLSFSSLYNLAIYFSQVVVPGQPPTQPTAENAALVFSGPQFFSALIAGVVLAFAFQLLLTNLGVAAGISLLGKSSSSHHEEKEPDSFGRTIRKVGTTLGLGTLISVTLALFFACLLAVKLSLFVSPASGAIVGLVIWATFFSAMMWLSSTAVGSLLGSIFSTATSGLQAIFGTATAALGAKAANQQIINTAEAAVAAVKRELGAGIDPITMRENVEELLQSIKTPELDLEKISADFERLLKEEDLREVVNSESLRNIDRNTFTQLISDRSNLSKRDVERIASKLESIWQKATNQQPSSSSNNKLGDFANYLKSATKEQLLGSDLSSKLDSLIDEMRKDRENQGVNPTAQTTTLGLNSLMGMILGRTDLSDFDVDKIVAKLQNFKESFSEQTDKVVTQVGIKDSQSRSTIKTDIENYLLNAYPWQLKQKYLDVEFRDLIYDPNADPEMVAVELRRINRGYFVDLLKQKGLYTQTQIESIANLLEAIRLEVIHTAEGASEREKMLALLAEVESYLVNTPKSELTPEKIQLNLKPALEDFDASYEQLGNRLNQLDRPTLERMVELRGDLDEVEKFRTIQEIELIRDRILQESQTNLSQATSLADQQWLKVQSYLRDTGKSELNPQAIEAELKLLLEDPQAGANALKTRLAQFDRDTLVQLLSQRQDLNQQQVEDIIDSVENVWFSIQTAPQKLTAKAQQQYEEATSAIANYLRNTGKAELNPEGIKQDLTLLLDNPQLGAKAIRQRLAAMDRDTLVQLLSQRKDLNEAEVNRAIDEVQFTLRTLAKAPRRLAIRTQAQVQDFQSAIANYLRSTDKEELNPEGIKRDIELLLNDPRAGAESLQSRLAKFDRDTLVALLSQRNDMSQEDVNRTIDQILSVRDRILAQLQTIQNQVQSVIDRVLAKIRTYLDSLERPELAYEGIKHDLQTLFHDPQAGFEALKDRFSQLDRDTLIAVLSSRDDISQADAERLVFQVERTRDRILQRAERIQTEAQLRLEAAKVEVQKQAEETRKAAATASWWLFFTALISAIASAGAGALGVID</sequence>
<name>K9XZM6_STAC7</name>
<accession>K9XZM6</accession>
<feature type="transmembrane region" description="Helical" evidence="2">
    <location>
        <begin position="102"/>
        <end position="122"/>
    </location>
</feature>
<dbReference type="HOGENOM" id="CLU_293146_0_0_3"/>
<feature type="transmembrane region" description="Helical" evidence="2">
    <location>
        <begin position="48"/>
        <end position="76"/>
    </location>
</feature>
<dbReference type="STRING" id="111780.Sta7437_3614"/>
<evidence type="ECO:0000313" key="3">
    <source>
        <dbReference type="EMBL" id="AFZ37112.1"/>
    </source>
</evidence>
<dbReference type="Proteomes" id="UP000010473">
    <property type="component" value="Chromosome"/>
</dbReference>
<keyword evidence="1" id="KW-0175">Coiled coil</keyword>